<feature type="chain" id="PRO_5019004747" evidence="1">
    <location>
        <begin position="21"/>
        <end position="177"/>
    </location>
</feature>
<dbReference type="AlphaFoldDB" id="A0A3S8ZUD0"/>
<gene>
    <name evidence="2" type="ORF">EJO50_11725</name>
</gene>
<protein>
    <submittedName>
        <fullName evidence="2">Porin</fullName>
    </submittedName>
</protein>
<keyword evidence="1" id="KW-0732">Signal</keyword>
<reference evidence="2 3" key="1">
    <citation type="submission" date="2018-12" db="EMBL/GenBank/DDBJ databases">
        <title>Complete genome sequence of Iodobacter sp. H11R3.</title>
        <authorList>
            <person name="Bae J.-W."/>
        </authorList>
    </citation>
    <scope>NUCLEOTIDE SEQUENCE [LARGE SCALE GENOMIC DNA]</scope>
    <source>
        <strain evidence="2 3">H11R3</strain>
    </source>
</reference>
<dbReference type="KEGG" id="iod:EJO50_11725"/>
<evidence type="ECO:0000256" key="1">
    <source>
        <dbReference type="SAM" id="SignalP"/>
    </source>
</evidence>
<dbReference type="EMBL" id="CP034433">
    <property type="protein sequence ID" value="AZN37088.1"/>
    <property type="molecule type" value="Genomic_DNA"/>
</dbReference>
<dbReference type="RefSeq" id="WP_125974360.1">
    <property type="nucleotide sequence ID" value="NZ_CP034433.1"/>
</dbReference>
<dbReference type="OrthoDB" id="6506259at2"/>
<evidence type="ECO:0000313" key="3">
    <source>
        <dbReference type="Proteomes" id="UP000282438"/>
    </source>
</evidence>
<dbReference type="SUPFAM" id="SSF56935">
    <property type="entry name" value="Porins"/>
    <property type="match status" value="1"/>
</dbReference>
<dbReference type="Proteomes" id="UP000282438">
    <property type="component" value="Chromosome"/>
</dbReference>
<name>A0A3S8ZUD0_9NEIS</name>
<sequence>MKKTLLGALLVLSLPMAAQAGDLTARVGDGFFGASYEGSLLLLTTSADWLTNDDAGNIGSLGLGVQAPLGIAKLKAGGKLVYMDLKHQDNHYAAALGGGVDIPIGAFTIYGQGYYAPSGFASDGVDHYKEARAGVRWNMTKMVSLDAGYQYGYMGGKDGNRSVAVADGFYVGAQLNF</sequence>
<feature type="signal peptide" evidence="1">
    <location>
        <begin position="1"/>
        <end position="20"/>
    </location>
</feature>
<proteinExistence type="predicted"/>
<organism evidence="2 3">
    <name type="scientific">Iodobacter ciconiae</name>
    <dbReference type="NCBI Taxonomy" id="2496266"/>
    <lineage>
        <taxon>Bacteria</taxon>
        <taxon>Pseudomonadati</taxon>
        <taxon>Pseudomonadota</taxon>
        <taxon>Betaproteobacteria</taxon>
        <taxon>Neisseriales</taxon>
        <taxon>Chitinibacteraceae</taxon>
        <taxon>Iodobacter</taxon>
    </lineage>
</organism>
<evidence type="ECO:0000313" key="2">
    <source>
        <dbReference type="EMBL" id="AZN37088.1"/>
    </source>
</evidence>
<dbReference type="Pfam" id="PF07437">
    <property type="entry name" value="YfaZ"/>
    <property type="match status" value="1"/>
</dbReference>
<dbReference type="InterPro" id="IPR009998">
    <property type="entry name" value="YfaZ"/>
</dbReference>
<accession>A0A3S8ZUD0</accession>
<keyword evidence="3" id="KW-1185">Reference proteome</keyword>